<evidence type="ECO:0000256" key="6">
    <source>
        <dbReference type="ARBA" id="ARBA00023125"/>
    </source>
</evidence>
<dbReference type="Gene3D" id="1.10.10.160">
    <property type="match status" value="1"/>
</dbReference>
<evidence type="ECO:0000256" key="4">
    <source>
        <dbReference type="ARBA" id="ARBA00022806"/>
    </source>
</evidence>
<dbReference type="EMBL" id="DSFC01000069">
    <property type="protein sequence ID" value="HEV09008.1"/>
    <property type="molecule type" value="Genomic_DNA"/>
</dbReference>
<feature type="domain" description="UvrD-like helicase ATP-binding" evidence="13">
    <location>
        <begin position="8"/>
        <end position="283"/>
    </location>
</feature>
<organism evidence="15">
    <name type="scientific">Sulfurihydrogenibium azorense</name>
    <dbReference type="NCBI Taxonomy" id="309806"/>
    <lineage>
        <taxon>Bacteria</taxon>
        <taxon>Pseudomonadati</taxon>
        <taxon>Aquificota</taxon>
        <taxon>Aquificia</taxon>
        <taxon>Aquificales</taxon>
        <taxon>Hydrogenothermaceae</taxon>
        <taxon>Sulfurihydrogenibium</taxon>
    </lineage>
</organism>
<comment type="catalytic activity">
    <reaction evidence="8">
        <text>Couples ATP hydrolysis with the unwinding of duplex DNA by translocating in the 3'-5' direction.</text>
        <dbReference type="EC" id="5.6.2.4"/>
    </reaction>
</comment>
<dbReference type="InterPro" id="IPR013986">
    <property type="entry name" value="DExx_box_DNA_helicase_dom_sf"/>
</dbReference>
<evidence type="ECO:0000256" key="2">
    <source>
        <dbReference type="ARBA" id="ARBA00022741"/>
    </source>
</evidence>
<dbReference type="SUPFAM" id="SSF52540">
    <property type="entry name" value="P-loop containing nucleoside triphosphate hydrolases"/>
    <property type="match status" value="1"/>
</dbReference>
<dbReference type="GO" id="GO:0005829">
    <property type="term" value="C:cytosol"/>
    <property type="evidence" value="ECO:0007669"/>
    <property type="project" value="TreeGrafter"/>
</dbReference>
<evidence type="ECO:0000256" key="12">
    <source>
        <dbReference type="PROSITE-ProRule" id="PRU00560"/>
    </source>
</evidence>
<keyword evidence="2 12" id="KW-0547">Nucleotide-binding</keyword>
<dbReference type="GO" id="GO:0000725">
    <property type="term" value="P:recombinational repair"/>
    <property type="evidence" value="ECO:0007669"/>
    <property type="project" value="TreeGrafter"/>
</dbReference>
<dbReference type="Pfam" id="PF13361">
    <property type="entry name" value="UvrD_C"/>
    <property type="match status" value="1"/>
</dbReference>
<dbReference type="PROSITE" id="PS51198">
    <property type="entry name" value="UVRD_HELICASE_ATP_BIND"/>
    <property type="match status" value="1"/>
</dbReference>
<evidence type="ECO:0000256" key="11">
    <source>
        <dbReference type="ARBA" id="ARBA00048988"/>
    </source>
</evidence>
<proteinExistence type="inferred from homology"/>
<gene>
    <name evidence="15" type="ORF">ENO34_01260</name>
</gene>
<dbReference type="GO" id="GO:0016787">
    <property type="term" value="F:hydrolase activity"/>
    <property type="evidence" value="ECO:0007669"/>
    <property type="project" value="UniProtKB-UniRule"/>
</dbReference>
<dbReference type="GO" id="GO:0043138">
    <property type="term" value="F:3'-5' DNA helicase activity"/>
    <property type="evidence" value="ECO:0007669"/>
    <property type="project" value="UniProtKB-EC"/>
</dbReference>
<evidence type="ECO:0000256" key="9">
    <source>
        <dbReference type="ARBA" id="ARBA00034808"/>
    </source>
</evidence>
<dbReference type="GO" id="GO:0005524">
    <property type="term" value="F:ATP binding"/>
    <property type="evidence" value="ECO:0007669"/>
    <property type="project" value="UniProtKB-UniRule"/>
</dbReference>
<protein>
    <recommendedName>
        <fullName evidence="9">DNA 3'-5' helicase</fullName>
        <ecNumber evidence="9">5.6.2.4</ecNumber>
    </recommendedName>
    <alternativeName>
        <fullName evidence="10">DNA 3'-5' helicase II</fullName>
    </alternativeName>
</protein>
<keyword evidence="4 12" id="KW-0347">Helicase</keyword>
<dbReference type="InterPro" id="IPR027417">
    <property type="entry name" value="P-loop_NTPase"/>
</dbReference>
<dbReference type="EC" id="5.6.2.4" evidence="9"/>
<keyword evidence="6" id="KW-0238">DNA-binding</keyword>
<reference evidence="15" key="1">
    <citation type="journal article" date="2020" name="mSystems">
        <title>Genome- and Community-Level Interaction Insights into Carbon Utilization and Element Cycling Functions of Hydrothermarchaeota in Hydrothermal Sediment.</title>
        <authorList>
            <person name="Zhou Z."/>
            <person name="Liu Y."/>
            <person name="Xu W."/>
            <person name="Pan J."/>
            <person name="Luo Z.H."/>
            <person name="Li M."/>
        </authorList>
    </citation>
    <scope>NUCLEOTIDE SEQUENCE [LARGE SCALE GENOMIC DNA]</scope>
    <source>
        <strain evidence="15">SpSt-1257</strain>
    </source>
</reference>
<evidence type="ECO:0000256" key="8">
    <source>
        <dbReference type="ARBA" id="ARBA00034617"/>
    </source>
</evidence>
<evidence type="ECO:0000256" key="1">
    <source>
        <dbReference type="ARBA" id="ARBA00009922"/>
    </source>
</evidence>
<dbReference type="Pfam" id="PF00580">
    <property type="entry name" value="UvrD-helicase"/>
    <property type="match status" value="1"/>
</dbReference>
<dbReference type="Gene3D" id="3.40.50.300">
    <property type="entry name" value="P-loop containing nucleotide triphosphate hydrolases"/>
    <property type="match status" value="2"/>
</dbReference>
<dbReference type="CDD" id="cd18807">
    <property type="entry name" value="SF1_C_UvrD"/>
    <property type="match status" value="1"/>
</dbReference>
<dbReference type="GO" id="GO:0033202">
    <property type="term" value="C:DNA helicase complex"/>
    <property type="evidence" value="ECO:0007669"/>
    <property type="project" value="TreeGrafter"/>
</dbReference>
<keyword evidence="5 12" id="KW-0067">ATP-binding</keyword>
<dbReference type="InterPro" id="IPR014017">
    <property type="entry name" value="DNA_helicase_UvrD-like_C"/>
</dbReference>
<evidence type="ECO:0000259" key="14">
    <source>
        <dbReference type="PROSITE" id="PS51217"/>
    </source>
</evidence>
<comment type="catalytic activity">
    <reaction evidence="11">
        <text>ATP + H2O = ADP + phosphate + H(+)</text>
        <dbReference type="Rhea" id="RHEA:13065"/>
        <dbReference type="ChEBI" id="CHEBI:15377"/>
        <dbReference type="ChEBI" id="CHEBI:15378"/>
        <dbReference type="ChEBI" id="CHEBI:30616"/>
        <dbReference type="ChEBI" id="CHEBI:43474"/>
        <dbReference type="ChEBI" id="CHEBI:456216"/>
        <dbReference type="EC" id="5.6.2.4"/>
    </reaction>
</comment>
<dbReference type="PANTHER" id="PTHR11070">
    <property type="entry name" value="UVRD / RECB / PCRA DNA HELICASE FAMILY MEMBER"/>
    <property type="match status" value="1"/>
</dbReference>
<evidence type="ECO:0000313" key="15">
    <source>
        <dbReference type="EMBL" id="HEV09008.1"/>
    </source>
</evidence>
<accession>A0A831YD09</accession>
<keyword evidence="7" id="KW-0413">Isomerase</keyword>
<dbReference type="InterPro" id="IPR014016">
    <property type="entry name" value="UvrD-like_ATP-bd"/>
</dbReference>
<comment type="caution">
    <text evidence="15">The sequence shown here is derived from an EMBL/GenBank/DDBJ whole genome shotgun (WGS) entry which is preliminary data.</text>
</comment>
<evidence type="ECO:0000256" key="10">
    <source>
        <dbReference type="ARBA" id="ARBA00034923"/>
    </source>
</evidence>
<dbReference type="PROSITE" id="PS51217">
    <property type="entry name" value="UVRD_HELICASE_CTER"/>
    <property type="match status" value="1"/>
</dbReference>
<evidence type="ECO:0000259" key="13">
    <source>
        <dbReference type="PROSITE" id="PS51198"/>
    </source>
</evidence>
<feature type="domain" description="UvrD-like helicase C-terminal" evidence="14">
    <location>
        <begin position="284"/>
        <end position="551"/>
    </location>
</feature>
<dbReference type="Proteomes" id="UP000885621">
    <property type="component" value="Unassembled WGS sequence"/>
</dbReference>
<name>A0A831YD09_9AQUI</name>
<evidence type="ECO:0000256" key="5">
    <source>
        <dbReference type="ARBA" id="ARBA00022840"/>
    </source>
</evidence>
<evidence type="ECO:0000256" key="3">
    <source>
        <dbReference type="ARBA" id="ARBA00022801"/>
    </source>
</evidence>
<dbReference type="Gene3D" id="1.10.486.10">
    <property type="entry name" value="PCRA, domain 4"/>
    <property type="match status" value="1"/>
</dbReference>
<comment type="similarity">
    <text evidence="1">Belongs to the helicase family. UvrD subfamily.</text>
</comment>
<dbReference type="PANTHER" id="PTHR11070:SF2">
    <property type="entry name" value="ATP-DEPENDENT DNA HELICASE SRS2"/>
    <property type="match status" value="1"/>
</dbReference>
<evidence type="ECO:0000256" key="7">
    <source>
        <dbReference type="ARBA" id="ARBA00023235"/>
    </source>
</evidence>
<dbReference type="GO" id="GO:0003677">
    <property type="term" value="F:DNA binding"/>
    <property type="evidence" value="ECO:0007669"/>
    <property type="project" value="UniProtKB-KW"/>
</dbReference>
<dbReference type="AlphaFoldDB" id="A0A831YD09"/>
<sequence>MLKDPILDGLNERQKEAVLHFDSPLLVLAGAGSGKTKVITHKIMYLVKHFHIPLGRILAITFTNKAAEEMKERVEKALGERPQWVMTFHSFAAKFLRIEAENIGYDRNFVIYDEDDSKKLIKKVLKDLNLNEELLKPEKLKDQISRIKQEENPEDYLELLSFSTPYIRNIYEKYQEELKNSNAFDFDDLLLKSVNILKNYPDILQRWQNKFDYILVDEYQDTNKLQHQLLKLLVGNKKTITVVGDPAQCIYTWRGAHPENILDFEKDFPNTKIIKLERNYRSTKKILDAANTVISKSKGKWKSKLLTLWTEKEEGEEIKLIPRENEKEEADFIAQKIKELSASEPYREFAVLVRMSFLTRNLEESMVRYGIPYQIVGGLKFYERAEIKDILSYLRLALNPKDYASFERSLTTPPRGIGDKGLEYIKSKFKEDWIQALRDSLNAFNQKAKAKAQEYLEIMDYVRKNVNENPSKVAKYVVDSINYEEYLQKEYEKDWEERLANVEELIVALEEVEKSGKTLTEFLEESSLSQAQDSIENSDKVKIMTVHAAKGLEFKTVFVAGLEEGIFPSGRAFDDPTQMEEERRLFYVAITRAKDRLFLTYAKERRSFSNKPVQTKPSQFLKDIKQHLKVPSLGSKKPKIETEIPTSKPKATTYFDDDIKVGSLVKHDIFGKGFVVSVSGKKAKVIFENFGEKLINVDFLKKIG</sequence>
<dbReference type="InterPro" id="IPR000212">
    <property type="entry name" value="DNA_helicase_UvrD/REP"/>
</dbReference>
<dbReference type="CDD" id="cd17932">
    <property type="entry name" value="DEXQc_UvrD"/>
    <property type="match status" value="1"/>
</dbReference>
<keyword evidence="3 12" id="KW-0378">Hydrolase</keyword>
<feature type="binding site" evidence="12">
    <location>
        <begin position="29"/>
        <end position="36"/>
    </location>
    <ligand>
        <name>ATP</name>
        <dbReference type="ChEBI" id="CHEBI:30616"/>
    </ligand>
</feature>